<evidence type="ECO:0000313" key="1">
    <source>
        <dbReference type="EMBL" id="GAF74394.1"/>
    </source>
</evidence>
<dbReference type="InterPro" id="IPR015067">
    <property type="entry name" value="DUF1893_TM1506-like"/>
</dbReference>
<protein>
    <recommendedName>
        <fullName evidence="2">DUF1893 domain-containing protein</fullName>
    </recommendedName>
</protein>
<gene>
    <name evidence="1" type="ORF">S01H1_13248</name>
</gene>
<evidence type="ECO:0008006" key="2">
    <source>
        <dbReference type="Google" id="ProtNLM"/>
    </source>
</evidence>
<accession>X0S013</accession>
<dbReference type="Gene3D" id="3.40.140.30">
    <property type="entry name" value="Hypothetical protein TM1506"/>
    <property type="match status" value="1"/>
</dbReference>
<dbReference type="AlphaFoldDB" id="X0S013"/>
<reference evidence="1" key="1">
    <citation type="journal article" date="2014" name="Front. Microbiol.">
        <title>High frequency of phylogenetically diverse reductive dehalogenase-homologous genes in deep subseafloor sedimentary metagenomes.</title>
        <authorList>
            <person name="Kawai M."/>
            <person name="Futagami T."/>
            <person name="Toyoda A."/>
            <person name="Takaki Y."/>
            <person name="Nishi S."/>
            <person name="Hori S."/>
            <person name="Arai W."/>
            <person name="Tsubouchi T."/>
            <person name="Morono Y."/>
            <person name="Uchiyama I."/>
            <person name="Ito T."/>
            <person name="Fujiyama A."/>
            <person name="Inagaki F."/>
            <person name="Takami H."/>
        </authorList>
    </citation>
    <scope>NUCLEOTIDE SEQUENCE</scope>
    <source>
        <strain evidence="1">Expedition CK06-06</strain>
    </source>
</reference>
<dbReference type="InterPro" id="IPR016193">
    <property type="entry name" value="Cytidine_deaminase-like"/>
</dbReference>
<proteinExistence type="predicted"/>
<dbReference type="GO" id="GO:0003824">
    <property type="term" value="F:catalytic activity"/>
    <property type="evidence" value="ECO:0007669"/>
    <property type="project" value="InterPro"/>
</dbReference>
<dbReference type="SUPFAM" id="SSF53927">
    <property type="entry name" value="Cytidine deaminase-like"/>
    <property type="match status" value="1"/>
</dbReference>
<comment type="caution">
    <text evidence="1">The sequence shown here is derived from an EMBL/GenBank/DDBJ whole genome shotgun (WGS) entry which is preliminary data.</text>
</comment>
<dbReference type="Pfam" id="PF08973">
    <property type="entry name" value="TM1506"/>
    <property type="match status" value="1"/>
</dbReference>
<dbReference type="InterPro" id="IPR037081">
    <property type="entry name" value="Hyp_TM1506"/>
</dbReference>
<sequence length="73" mass="8268">MGNAAALLAVKASCREVYSPLGSQFAIKTLDKYHIKYHLTETVPCIQKANGEDMCPMEKLSMNREPEEFYELI</sequence>
<dbReference type="EMBL" id="BARS01006838">
    <property type="protein sequence ID" value="GAF74394.1"/>
    <property type="molecule type" value="Genomic_DNA"/>
</dbReference>
<organism evidence="1">
    <name type="scientific">marine sediment metagenome</name>
    <dbReference type="NCBI Taxonomy" id="412755"/>
    <lineage>
        <taxon>unclassified sequences</taxon>
        <taxon>metagenomes</taxon>
        <taxon>ecological metagenomes</taxon>
    </lineage>
</organism>
<feature type="non-terminal residue" evidence="1">
    <location>
        <position position="73"/>
    </location>
</feature>
<name>X0S013_9ZZZZ</name>